<evidence type="ECO:0000313" key="2">
    <source>
        <dbReference type="EMBL" id="SDC83046.1"/>
    </source>
</evidence>
<keyword evidence="3" id="KW-1185">Reference proteome</keyword>
<evidence type="ECO:0000256" key="1">
    <source>
        <dbReference type="HAMAP-Rule" id="MF_00775"/>
    </source>
</evidence>
<sequence length="148" mass="16129">MIETPPPPRLDFVYEAVVDIAPTALLGEGPLGERRIVPILGGRFEGPRLRGRVLPGGADRQLLRRDGILRLDALYEMEAADGAVLTVHNRVLIDPLQEGGPYRFSTLEVTAPEGPHGWLNRLVLIGTLQPLRPAQEAVRIQVFSLAAG</sequence>
<dbReference type="STRING" id="938405.SAMN02927895_02230"/>
<reference evidence="2 3" key="1">
    <citation type="submission" date="2016-10" db="EMBL/GenBank/DDBJ databases">
        <authorList>
            <person name="de Groot N.N."/>
        </authorList>
    </citation>
    <scope>NUCLEOTIDE SEQUENCE [LARGE SCALE GENOMIC DNA]</scope>
    <source>
        <strain evidence="2 3">CPCC 100156</strain>
    </source>
</reference>
<comment type="similarity">
    <text evidence="1">Belongs to the UPF0311 family.</text>
</comment>
<dbReference type="AlphaFoldDB" id="A0A1G6PU56"/>
<organism evidence="2 3">
    <name type="scientific">Belnapia rosea</name>
    <dbReference type="NCBI Taxonomy" id="938405"/>
    <lineage>
        <taxon>Bacteria</taxon>
        <taxon>Pseudomonadati</taxon>
        <taxon>Pseudomonadota</taxon>
        <taxon>Alphaproteobacteria</taxon>
        <taxon>Acetobacterales</taxon>
        <taxon>Roseomonadaceae</taxon>
        <taxon>Belnapia</taxon>
    </lineage>
</organism>
<gene>
    <name evidence="2" type="ORF">SAMN04487779_1002503</name>
</gene>
<accession>A0A1G6PU56</accession>
<protein>
    <recommendedName>
        <fullName evidence="1">UPF0311 protein SAMN04487779_1002503</fullName>
    </recommendedName>
</protein>
<dbReference type="Gene3D" id="2.40.160.20">
    <property type="match status" value="1"/>
</dbReference>
<dbReference type="Pfam" id="PF11578">
    <property type="entry name" value="DUF3237"/>
    <property type="match status" value="1"/>
</dbReference>
<dbReference type="InterPro" id="IPR020915">
    <property type="entry name" value="UPF0311"/>
</dbReference>
<dbReference type="RefSeq" id="WP_090662341.1">
    <property type="nucleotide sequence ID" value="NZ_FMZX01000002.1"/>
</dbReference>
<proteinExistence type="inferred from homology"/>
<dbReference type="EMBL" id="FMZX01000002">
    <property type="protein sequence ID" value="SDC83046.1"/>
    <property type="molecule type" value="Genomic_DNA"/>
</dbReference>
<dbReference type="PANTHER" id="PTHR37315:SF1">
    <property type="entry name" value="UPF0311 PROTEIN BLR7842"/>
    <property type="match status" value="1"/>
</dbReference>
<dbReference type="HAMAP" id="MF_00775">
    <property type="entry name" value="UPF0311"/>
    <property type="match status" value="1"/>
</dbReference>
<evidence type="ECO:0000313" key="3">
    <source>
        <dbReference type="Proteomes" id="UP000198925"/>
    </source>
</evidence>
<dbReference type="Proteomes" id="UP000198925">
    <property type="component" value="Unassembled WGS sequence"/>
</dbReference>
<name>A0A1G6PU56_9PROT</name>
<dbReference type="PANTHER" id="PTHR37315">
    <property type="entry name" value="UPF0311 PROTEIN BLR7842"/>
    <property type="match status" value="1"/>
</dbReference>